<dbReference type="InterPro" id="IPR011257">
    <property type="entry name" value="DNA_glycosylase"/>
</dbReference>
<organism evidence="1 2">
    <name type="scientific">Streptomyces thioluteus</name>
    <dbReference type="NCBI Taxonomy" id="66431"/>
    <lineage>
        <taxon>Bacteria</taxon>
        <taxon>Bacillati</taxon>
        <taxon>Actinomycetota</taxon>
        <taxon>Actinomycetes</taxon>
        <taxon>Kitasatosporales</taxon>
        <taxon>Streptomycetaceae</taxon>
        <taxon>Streptomyces</taxon>
    </lineage>
</organism>
<name>A0ABN3WVU9_STRTU</name>
<comment type="caution">
    <text evidence="1">The sequence shown here is derived from an EMBL/GenBank/DDBJ whole genome shotgun (WGS) entry which is preliminary data.</text>
</comment>
<evidence type="ECO:0000313" key="2">
    <source>
        <dbReference type="Proteomes" id="UP001501102"/>
    </source>
</evidence>
<dbReference type="SUPFAM" id="SSF48150">
    <property type="entry name" value="DNA-glycosylase"/>
    <property type="match status" value="1"/>
</dbReference>
<dbReference type="Proteomes" id="UP001501102">
    <property type="component" value="Unassembled WGS sequence"/>
</dbReference>
<protein>
    <recommendedName>
        <fullName evidence="3">Endonuclease</fullName>
    </recommendedName>
</protein>
<reference evidence="1 2" key="1">
    <citation type="journal article" date="2019" name="Int. J. Syst. Evol. Microbiol.">
        <title>The Global Catalogue of Microorganisms (GCM) 10K type strain sequencing project: providing services to taxonomists for standard genome sequencing and annotation.</title>
        <authorList>
            <consortium name="The Broad Institute Genomics Platform"/>
            <consortium name="The Broad Institute Genome Sequencing Center for Infectious Disease"/>
            <person name="Wu L."/>
            <person name="Ma J."/>
        </authorList>
    </citation>
    <scope>NUCLEOTIDE SEQUENCE [LARGE SCALE GENOMIC DNA]</scope>
    <source>
        <strain evidence="1 2">JCM 4087</strain>
    </source>
</reference>
<dbReference type="EMBL" id="BAAAXZ010000097">
    <property type="protein sequence ID" value="GAA2928419.1"/>
    <property type="molecule type" value="Genomic_DNA"/>
</dbReference>
<keyword evidence="2" id="KW-1185">Reference proteome</keyword>
<proteinExistence type="predicted"/>
<sequence>MPGIGPWTAAETVQRSHGAADAVTVGDLHLPKTVGWALSGTRGVDDTGMLSLLAPYEGQRHRACRLILLASGGQPRRAPRLSVNDIRSW</sequence>
<accession>A0ABN3WVU9</accession>
<evidence type="ECO:0000313" key="1">
    <source>
        <dbReference type="EMBL" id="GAA2928419.1"/>
    </source>
</evidence>
<gene>
    <name evidence="1" type="ORF">GCM10020221_25410</name>
</gene>
<evidence type="ECO:0008006" key="3">
    <source>
        <dbReference type="Google" id="ProtNLM"/>
    </source>
</evidence>